<evidence type="ECO:0000313" key="2">
    <source>
        <dbReference type="Proteomes" id="UP000574761"/>
    </source>
</evidence>
<proteinExistence type="predicted"/>
<sequence>MLKIIPLPDAAEPYRAPDLVWDGLAGDLAINRLDHVEAPGDLRAEQGLATQVLICLMTDRRVEPHELPDGVANRGWIGDSFDLGPDETPLGSRLWLLRRSALLEGIETIAETYASEALQPLINQGAVTRAVANATVNRVANRLDLSVSLYGRDGAQVFATKFEILWRQIDGVDRPLAG</sequence>
<protein>
    <submittedName>
        <fullName evidence="1">Phage gp46-like protein</fullName>
    </submittedName>
</protein>
<organism evidence="1 2">
    <name type="scientific">Mycoplana azooxidifex</name>
    <dbReference type="NCBI Taxonomy" id="1636188"/>
    <lineage>
        <taxon>Bacteria</taxon>
        <taxon>Pseudomonadati</taxon>
        <taxon>Pseudomonadota</taxon>
        <taxon>Alphaproteobacteria</taxon>
        <taxon>Hyphomicrobiales</taxon>
        <taxon>Rhizobiaceae</taxon>
        <taxon>Mycoplana</taxon>
    </lineage>
</organism>
<evidence type="ECO:0000313" key="1">
    <source>
        <dbReference type="EMBL" id="MBB3979106.1"/>
    </source>
</evidence>
<keyword evidence="2" id="KW-1185">Reference proteome</keyword>
<dbReference type="Proteomes" id="UP000574761">
    <property type="component" value="Unassembled WGS sequence"/>
</dbReference>
<dbReference type="InterPro" id="IPR010877">
    <property type="entry name" value="Phage_Mu_Gp46"/>
</dbReference>
<reference evidence="1 2" key="1">
    <citation type="submission" date="2020-08" db="EMBL/GenBank/DDBJ databases">
        <title>Genomic Encyclopedia of Type Strains, Phase IV (KMG-IV): sequencing the most valuable type-strain genomes for metagenomic binning, comparative biology and taxonomic classification.</title>
        <authorList>
            <person name="Goeker M."/>
        </authorList>
    </citation>
    <scope>NUCLEOTIDE SEQUENCE [LARGE SCALE GENOMIC DNA]</scope>
    <source>
        <strain evidence="1 2">DSM 100211</strain>
    </source>
</reference>
<dbReference type="EMBL" id="JACIEE010000009">
    <property type="protein sequence ID" value="MBB3979106.1"/>
    <property type="molecule type" value="Genomic_DNA"/>
</dbReference>
<dbReference type="AlphaFoldDB" id="A0A7W6DD75"/>
<accession>A0A7W6DD75</accession>
<dbReference type="RefSeq" id="WP_343059532.1">
    <property type="nucleotide sequence ID" value="NZ_JACIEE010000009.1"/>
</dbReference>
<dbReference type="Pfam" id="PF07409">
    <property type="entry name" value="GP46"/>
    <property type="match status" value="1"/>
</dbReference>
<gene>
    <name evidence="1" type="ORF">GGQ64_004342</name>
</gene>
<comment type="caution">
    <text evidence="1">The sequence shown here is derived from an EMBL/GenBank/DDBJ whole genome shotgun (WGS) entry which is preliminary data.</text>
</comment>
<name>A0A7W6DD75_9HYPH</name>